<organism evidence="1 2">
    <name type="scientific">Colletotrichum chrysophilum</name>
    <dbReference type="NCBI Taxonomy" id="1836956"/>
    <lineage>
        <taxon>Eukaryota</taxon>
        <taxon>Fungi</taxon>
        <taxon>Dikarya</taxon>
        <taxon>Ascomycota</taxon>
        <taxon>Pezizomycotina</taxon>
        <taxon>Sordariomycetes</taxon>
        <taxon>Hypocreomycetidae</taxon>
        <taxon>Glomerellales</taxon>
        <taxon>Glomerellaceae</taxon>
        <taxon>Colletotrichum</taxon>
        <taxon>Colletotrichum gloeosporioides species complex</taxon>
    </lineage>
</organism>
<reference evidence="1" key="1">
    <citation type="submission" date="2023-01" db="EMBL/GenBank/DDBJ databases">
        <title>Colletotrichum chrysophilum M932 genome sequence.</title>
        <authorList>
            <person name="Baroncelli R."/>
        </authorList>
    </citation>
    <scope>NUCLEOTIDE SEQUENCE</scope>
    <source>
        <strain evidence="1">M932</strain>
    </source>
</reference>
<comment type="caution">
    <text evidence="1">The sequence shown here is derived from an EMBL/GenBank/DDBJ whole genome shotgun (WGS) entry which is preliminary data.</text>
</comment>
<evidence type="ECO:0000313" key="1">
    <source>
        <dbReference type="EMBL" id="KAK1843277.1"/>
    </source>
</evidence>
<sequence length="90" mass="9451">MLATDGRDAPAIAAVISTSLARMLLGVNSWAGAKQEDALRRADASVAPRPKPGFLTSGPAQAKHATWFARAVAAAARARERETGYARHVP</sequence>
<accession>A0AAD9AAV9</accession>
<dbReference type="AlphaFoldDB" id="A0AAD9AAV9"/>
<dbReference type="EMBL" id="JAQOWY010000366">
    <property type="protein sequence ID" value="KAK1843277.1"/>
    <property type="molecule type" value="Genomic_DNA"/>
</dbReference>
<keyword evidence="2" id="KW-1185">Reference proteome</keyword>
<name>A0AAD9AAV9_9PEZI</name>
<evidence type="ECO:0000313" key="2">
    <source>
        <dbReference type="Proteomes" id="UP001243330"/>
    </source>
</evidence>
<protein>
    <submittedName>
        <fullName evidence="1">Uncharacterized protein</fullName>
    </submittedName>
</protein>
<dbReference type="Proteomes" id="UP001243330">
    <property type="component" value="Unassembled WGS sequence"/>
</dbReference>
<proteinExistence type="predicted"/>
<gene>
    <name evidence="1" type="ORF">CCHR01_14075</name>
</gene>